<gene>
    <name evidence="2" type="ORF">AFE02nite_11960</name>
</gene>
<dbReference type="RefSeq" id="WP_186814467.1">
    <property type="nucleotide sequence ID" value="NZ_BJYK01000001.1"/>
</dbReference>
<feature type="transmembrane region" description="Helical" evidence="1">
    <location>
        <begin position="28"/>
        <end position="45"/>
    </location>
</feature>
<protein>
    <recommendedName>
        <fullName evidence="4">DUF4175 domain-containing protein</fullName>
    </recommendedName>
</protein>
<sequence>MPSWLLILIVGVLLLVFGIAVEAAKFLIWLGIIVLVVSLIMGLVGRGRRTVV</sequence>
<keyword evidence="1" id="KW-1133">Transmembrane helix</keyword>
<name>A0A511YW95_9CELL</name>
<keyword evidence="1" id="KW-0472">Membrane</keyword>
<evidence type="ECO:0000256" key="1">
    <source>
        <dbReference type="SAM" id="Phobius"/>
    </source>
</evidence>
<organism evidence="2 3">
    <name type="scientific">Actinotalea fermentans</name>
    <dbReference type="NCBI Taxonomy" id="43671"/>
    <lineage>
        <taxon>Bacteria</taxon>
        <taxon>Bacillati</taxon>
        <taxon>Actinomycetota</taxon>
        <taxon>Actinomycetes</taxon>
        <taxon>Micrococcales</taxon>
        <taxon>Cellulomonadaceae</taxon>
        <taxon>Actinotalea</taxon>
    </lineage>
</organism>
<proteinExistence type="predicted"/>
<dbReference type="AlphaFoldDB" id="A0A511YW95"/>
<accession>A0A511YW95</accession>
<dbReference type="EMBL" id="BJYK01000001">
    <property type="protein sequence ID" value="GEN79462.1"/>
    <property type="molecule type" value="Genomic_DNA"/>
</dbReference>
<comment type="caution">
    <text evidence="2">The sequence shown here is derived from an EMBL/GenBank/DDBJ whole genome shotgun (WGS) entry which is preliminary data.</text>
</comment>
<keyword evidence="1" id="KW-0812">Transmembrane</keyword>
<evidence type="ECO:0000313" key="2">
    <source>
        <dbReference type="EMBL" id="GEN79462.1"/>
    </source>
</evidence>
<keyword evidence="3" id="KW-1185">Reference proteome</keyword>
<dbReference type="Proteomes" id="UP000321484">
    <property type="component" value="Unassembled WGS sequence"/>
</dbReference>
<evidence type="ECO:0008006" key="4">
    <source>
        <dbReference type="Google" id="ProtNLM"/>
    </source>
</evidence>
<evidence type="ECO:0000313" key="3">
    <source>
        <dbReference type="Proteomes" id="UP000321484"/>
    </source>
</evidence>
<reference evidence="2 3" key="1">
    <citation type="submission" date="2019-07" db="EMBL/GenBank/DDBJ databases">
        <title>Whole genome shotgun sequence of Actinotalea fermentans NBRC 105374.</title>
        <authorList>
            <person name="Hosoyama A."/>
            <person name="Uohara A."/>
            <person name="Ohji S."/>
            <person name="Ichikawa N."/>
        </authorList>
    </citation>
    <scope>NUCLEOTIDE SEQUENCE [LARGE SCALE GENOMIC DNA]</scope>
    <source>
        <strain evidence="2 3">NBRC 105374</strain>
    </source>
</reference>